<feature type="transmembrane region" description="Helical" evidence="1">
    <location>
        <begin position="12"/>
        <end position="34"/>
    </location>
</feature>
<dbReference type="EMBL" id="PXYT01000050">
    <property type="protein sequence ID" value="PSR25713.1"/>
    <property type="molecule type" value="Genomic_DNA"/>
</dbReference>
<evidence type="ECO:0000256" key="1">
    <source>
        <dbReference type="SAM" id="Phobius"/>
    </source>
</evidence>
<name>A0A2T2WU19_9FIRM</name>
<feature type="transmembrane region" description="Helical" evidence="1">
    <location>
        <begin position="98"/>
        <end position="117"/>
    </location>
</feature>
<proteinExistence type="predicted"/>
<sequence length="122" mass="13419">MKHRKSRRVGRVGRVFGILISIVLPIIALQVTATMTSDPLIARFFGDFVIADLAVEVGIYFWKPRPFIAILEDLFVAGITGIGAWIAAKLSLSQGGAGVDPGLLALLTAYILWLWPYSRHRV</sequence>
<keyword evidence="1" id="KW-0472">Membrane</keyword>
<feature type="transmembrane region" description="Helical" evidence="1">
    <location>
        <begin position="74"/>
        <end position="92"/>
    </location>
</feature>
<dbReference type="AlphaFoldDB" id="A0A2T2WU19"/>
<comment type="caution">
    <text evidence="2">The sequence shown here is derived from an EMBL/GenBank/DDBJ whole genome shotgun (WGS) entry which is preliminary data.</text>
</comment>
<dbReference type="Proteomes" id="UP000242699">
    <property type="component" value="Unassembled WGS sequence"/>
</dbReference>
<accession>A0A2T2WU19</accession>
<organism evidence="2 3">
    <name type="scientific">Sulfobacillus benefaciens</name>
    <dbReference type="NCBI Taxonomy" id="453960"/>
    <lineage>
        <taxon>Bacteria</taxon>
        <taxon>Bacillati</taxon>
        <taxon>Bacillota</taxon>
        <taxon>Clostridia</taxon>
        <taxon>Eubacteriales</taxon>
        <taxon>Clostridiales Family XVII. Incertae Sedis</taxon>
        <taxon>Sulfobacillus</taxon>
    </lineage>
</organism>
<reference evidence="2 3" key="1">
    <citation type="journal article" date="2014" name="BMC Genomics">
        <title>Comparison of environmental and isolate Sulfobacillus genomes reveals diverse carbon, sulfur, nitrogen, and hydrogen metabolisms.</title>
        <authorList>
            <person name="Justice N.B."/>
            <person name="Norman A."/>
            <person name="Brown C.T."/>
            <person name="Singh A."/>
            <person name="Thomas B.C."/>
            <person name="Banfield J.F."/>
        </authorList>
    </citation>
    <scope>NUCLEOTIDE SEQUENCE [LARGE SCALE GENOMIC DNA]</scope>
    <source>
        <strain evidence="2">AMDSBA1</strain>
    </source>
</reference>
<keyword evidence="1" id="KW-0812">Transmembrane</keyword>
<evidence type="ECO:0000313" key="2">
    <source>
        <dbReference type="EMBL" id="PSR25713.1"/>
    </source>
</evidence>
<protein>
    <submittedName>
        <fullName evidence="2">Uncharacterized protein</fullName>
    </submittedName>
</protein>
<evidence type="ECO:0000313" key="3">
    <source>
        <dbReference type="Proteomes" id="UP000242699"/>
    </source>
</evidence>
<keyword evidence="1" id="KW-1133">Transmembrane helix</keyword>
<feature type="transmembrane region" description="Helical" evidence="1">
    <location>
        <begin position="40"/>
        <end position="62"/>
    </location>
</feature>
<gene>
    <name evidence="2" type="ORF">C7B43_16060</name>
</gene>